<dbReference type="PRINTS" id="PR00385">
    <property type="entry name" value="P450"/>
</dbReference>
<evidence type="ECO:0000256" key="6">
    <source>
        <dbReference type="ARBA" id="ARBA00023004"/>
    </source>
</evidence>
<dbReference type="GO" id="GO:0016705">
    <property type="term" value="F:oxidoreductase activity, acting on paired donors, with incorporation or reduction of molecular oxygen"/>
    <property type="evidence" value="ECO:0007669"/>
    <property type="project" value="InterPro"/>
</dbReference>
<sequence>MTTEQVNTPKFPFEGDVFVEPDPRYTELRAGRPVCPVTVQNGKRAWLITQYEDAKAALTDPRFTRGGTLDAQTVQAMGVAGPAGRMALIYADPPLLTESRKLVSRYFNTRRVESLRPRAQEIVDGLIDRMEAAGGPVDLLESLARPLPIRIICELLGIPVTDSDTLRHSVELLMHIEGTSGDEIREAFTHVYGYLGRYVGQLREKPGDDLLSDLIRDARDDGTDGGTALSDSELVGLAMLLFVTGHETTMTQMVNSCLVLLRSDEQRTRLLEHPELIDTCVEELLRFVPLGHAGLPFAADEDLEFRDVQMSKGDLVFVSKLSANRDESAFDAAATLDIGRTPNRHIAFSHGPHYCLGAALARMELQVAIGTLFARLPTLRLAVDPEELVWRVGSIQRGPVGLPVTW</sequence>
<keyword evidence="4 8" id="KW-0479">Metal-binding</keyword>
<dbReference type="PANTHER" id="PTHR46696">
    <property type="entry name" value="P450, PUTATIVE (EUROFUNG)-RELATED"/>
    <property type="match status" value="1"/>
</dbReference>
<dbReference type="AlphaFoldDB" id="A0A6G4V988"/>
<dbReference type="GO" id="GO:0005506">
    <property type="term" value="F:iron ion binding"/>
    <property type="evidence" value="ECO:0007669"/>
    <property type="project" value="InterPro"/>
</dbReference>
<keyword evidence="10" id="KW-1185">Reference proteome</keyword>
<name>A0A6G4V988_9ACTN</name>
<reference evidence="9 10" key="1">
    <citation type="submission" date="2020-02" db="EMBL/GenBank/DDBJ databases">
        <title>Whole-genome analyses of novel actinobacteria.</title>
        <authorList>
            <person name="Sahin N."/>
            <person name="Gencbay T."/>
        </authorList>
    </citation>
    <scope>NUCLEOTIDE SEQUENCE [LARGE SCALE GENOMIC DNA]</scope>
    <source>
        <strain evidence="9 10">HC44</strain>
    </source>
</reference>
<evidence type="ECO:0000313" key="10">
    <source>
        <dbReference type="Proteomes" id="UP000472335"/>
    </source>
</evidence>
<dbReference type="RefSeq" id="WP_165262362.1">
    <property type="nucleotide sequence ID" value="NZ_JAAKZY010000074.1"/>
</dbReference>
<comment type="similarity">
    <text evidence="2 8">Belongs to the cytochrome P450 family.</text>
</comment>
<comment type="cofactor">
    <cofactor evidence="1">
        <name>heme</name>
        <dbReference type="ChEBI" id="CHEBI:30413"/>
    </cofactor>
</comment>
<accession>A0A6G4V988</accession>
<organism evidence="9 10">
    <name type="scientific">Streptomyces scabichelini</name>
    <dbReference type="NCBI Taxonomy" id="2711217"/>
    <lineage>
        <taxon>Bacteria</taxon>
        <taxon>Bacillati</taxon>
        <taxon>Actinomycetota</taxon>
        <taxon>Actinomycetes</taxon>
        <taxon>Kitasatosporales</taxon>
        <taxon>Streptomycetaceae</taxon>
        <taxon>Streptomyces</taxon>
    </lineage>
</organism>
<protein>
    <submittedName>
        <fullName evidence="9">Cytochrome P450</fullName>
    </submittedName>
</protein>
<dbReference type="GO" id="GO:0004497">
    <property type="term" value="F:monooxygenase activity"/>
    <property type="evidence" value="ECO:0007669"/>
    <property type="project" value="UniProtKB-KW"/>
</dbReference>
<gene>
    <name evidence="9" type="ORF">G5C60_23175</name>
</gene>
<keyword evidence="3 8" id="KW-0349">Heme</keyword>
<evidence type="ECO:0000256" key="5">
    <source>
        <dbReference type="ARBA" id="ARBA00023002"/>
    </source>
</evidence>
<dbReference type="PROSITE" id="PS00086">
    <property type="entry name" value="CYTOCHROME_P450"/>
    <property type="match status" value="1"/>
</dbReference>
<comment type="caution">
    <text evidence="9">The sequence shown here is derived from an EMBL/GenBank/DDBJ whole genome shotgun (WGS) entry which is preliminary data.</text>
</comment>
<dbReference type="SUPFAM" id="SSF48264">
    <property type="entry name" value="Cytochrome P450"/>
    <property type="match status" value="1"/>
</dbReference>
<proteinExistence type="inferred from homology"/>
<dbReference type="FunFam" id="1.10.630.10:FF:000018">
    <property type="entry name" value="Cytochrome P450 monooxygenase"/>
    <property type="match status" value="1"/>
</dbReference>
<dbReference type="InterPro" id="IPR001128">
    <property type="entry name" value="Cyt_P450"/>
</dbReference>
<dbReference type="Gene3D" id="1.10.630.10">
    <property type="entry name" value="Cytochrome P450"/>
    <property type="match status" value="1"/>
</dbReference>
<keyword evidence="6 8" id="KW-0408">Iron</keyword>
<dbReference type="InterPro" id="IPR017972">
    <property type="entry name" value="Cyt_P450_CS"/>
</dbReference>
<dbReference type="CDD" id="cd11031">
    <property type="entry name" value="Cyp158A-like"/>
    <property type="match status" value="1"/>
</dbReference>
<dbReference type="PRINTS" id="PR00359">
    <property type="entry name" value="BP450"/>
</dbReference>
<evidence type="ECO:0000256" key="4">
    <source>
        <dbReference type="ARBA" id="ARBA00022723"/>
    </source>
</evidence>
<evidence type="ECO:0000256" key="2">
    <source>
        <dbReference type="ARBA" id="ARBA00010617"/>
    </source>
</evidence>
<evidence type="ECO:0000256" key="3">
    <source>
        <dbReference type="ARBA" id="ARBA00022617"/>
    </source>
</evidence>
<evidence type="ECO:0000313" key="9">
    <source>
        <dbReference type="EMBL" id="NGO10410.1"/>
    </source>
</evidence>
<evidence type="ECO:0000256" key="1">
    <source>
        <dbReference type="ARBA" id="ARBA00001971"/>
    </source>
</evidence>
<dbReference type="Pfam" id="PF00067">
    <property type="entry name" value="p450"/>
    <property type="match status" value="1"/>
</dbReference>
<dbReference type="InterPro" id="IPR036396">
    <property type="entry name" value="Cyt_P450_sf"/>
</dbReference>
<dbReference type="GO" id="GO:0020037">
    <property type="term" value="F:heme binding"/>
    <property type="evidence" value="ECO:0007669"/>
    <property type="project" value="InterPro"/>
</dbReference>
<dbReference type="InterPro" id="IPR002397">
    <property type="entry name" value="Cyt_P450_B"/>
</dbReference>
<keyword evidence="7 8" id="KW-0503">Monooxygenase</keyword>
<dbReference type="Proteomes" id="UP000472335">
    <property type="component" value="Unassembled WGS sequence"/>
</dbReference>
<keyword evidence="5 8" id="KW-0560">Oxidoreductase</keyword>
<dbReference type="PANTHER" id="PTHR46696:SF5">
    <property type="entry name" value="CYTOCHROME P450 BJ-1"/>
    <property type="match status" value="1"/>
</dbReference>
<dbReference type="EMBL" id="JAAKZY010000074">
    <property type="protein sequence ID" value="NGO10410.1"/>
    <property type="molecule type" value="Genomic_DNA"/>
</dbReference>
<evidence type="ECO:0000256" key="8">
    <source>
        <dbReference type="RuleBase" id="RU000461"/>
    </source>
</evidence>
<evidence type="ECO:0000256" key="7">
    <source>
        <dbReference type="ARBA" id="ARBA00023033"/>
    </source>
</evidence>